<proteinExistence type="predicted"/>
<keyword evidence="1" id="KW-1133">Transmembrane helix</keyword>
<feature type="transmembrane region" description="Helical" evidence="1">
    <location>
        <begin position="6"/>
        <end position="31"/>
    </location>
</feature>
<keyword evidence="3" id="KW-1185">Reference proteome</keyword>
<evidence type="ECO:0000313" key="3">
    <source>
        <dbReference type="Proteomes" id="UP001519887"/>
    </source>
</evidence>
<sequence>ISLLMWAIGMALSLTMASASMLWAGLIALILHQSYHLVRTVMKVWTVASQYEVWHSKQT</sequence>
<evidence type="ECO:0000313" key="2">
    <source>
        <dbReference type="EMBL" id="MBW7459046.1"/>
    </source>
</evidence>
<name>A0ABS7CEK6_9BACL</name>
<organism evidence="2 3">
    <name type="scientific">Paenibacillus sepulcri</name>
    <dbReference type="NCBI Taxonomy" id="359917"/>
    <lineage>
        <taxon>Bacteria</taxon>
        <taxon>Bacillati</taxon>
        <taxon>Bacillota</taxon>
        <taxon>Bacilli</taxon>
        <taxon>Bacillales</taxon>
        <taxon>Paenibacillaceae</taxon>
        <taxon>Paenibacillus</taxon>
    </lineage>
</organism>
<comment type="caution">
    <text evidence="2">The sequence shown here is derived from an EMBL/GenBank/DDBJ whole genome shotgun (WGS) entry which is preliminary data.</text>
</comment>
<protein>
    <submittedName>
        <fullName evidence="2">Uncharacterized protein</fullName>
    </submittedName>
</protein>
<dbReference type="EMBL" id="JAHZIK010001457">
    <property type="protein sequence ID" value="MBW7459046.1"/>
    <property type="molecule type" value="Genomic_DNA"/>
</dbReference>
<accession>A0ABS7CEK6</accession>
<feature type="non-terminal residue" evidence="2">
    <location>
        <position position="1"/>
    </location>
</feature>
<evidence type="ECO:0000256" key="1">
    <source>
        <dbReference type="SAM" id="Phobius"/>
    </source>
</evidence>
<keyword evidence="1" id="KW-0472">Membrane</keyword>
<reference evidence="2 3" key="1">
    <citation type="submission" date="2021-07" db="EMBL/GenBank/DDBJ databases">
        <title>Paenibacillus radiodurans sp. nov., isolated from the southeastern edge of Tengger Desert.</title>
        <authorList>
            <person name="Zhang G."/>
        </authorList>
    </citation>
    <scope>NUCLEOTIDE SEQUENCE [LARGE SCALE GENOMIC DNA]</scope>
    <source>
        <strain evidence="2 3">CCM 7311</strain>
    </source>
</reference>
<gene>
    <name evidence="2" type="ORF">K0U00_33850</name>
</gene>
<dbReference type="Proteomes" id="UP001519887">
    <property type="component" value="Unassembled WGS sequence"/>
</dbReference>
<keyword evidence="1" id="KW-0812">Transmembrane</keyword>